<comment type="function">
    <text evidence="5">Modulates RecA activity.</text>
</comment>
<comment type="caution">
    <text evidence="9">The sequence shown here is derived from an EMBL/GenBank/DDBJ whole genome shotgun (WGS) entry which is preliminary data.</text>
</comment>
<dbReference type="PANTHER" id="PTHR33602">
    <property type="entry name" value="REGULATORY PROTEIN RECX FAMILY PROTEIN"/>
    <property type="match status" value="1"/>
</dbReference>
<reference evidence="9" key="2">
    <citation type="journal article" date="2021" name="PeerJ">
        <title>Extensive microbial diversity within the chicken gut microbiome revealed by metagenomics and culture.</title>
        <authorList>
            <person name="Gilroy R."/>
            <person name="Ravi A."/>
            <person name="Getino M."/>
            <person name="Pursley I."/>
            <person name="Horton D.L."/>
            <person name="Alikhan N.F."/>
            <person name="Baker D."/>
            <person name="Gharbi K."/>
            <person name="Hall N."/>
            <person name="Watson M."/>
            <person name="Adriaenssens E.M."/>
            <person name="Foster-Nyarko E."/>
            <person name="Jarju S."/>
            <person name="Secka A."/>
            <person name="Antonio M."/>
            <person name="Oren A."/>
            <person name="Chaudhuri R.R."/>
            <person name="La Ragione R."/>
            <person name="Hildebrand F."/>
            <person name="Pallen M.J."/>
        </authorList>
    </citation>
    <scope>NUCLEOTIDE SEQUENCE</scope>
    <source>
        <strain evidence="9">ChiSjej4B22-8148</strain>
    </source>
</reference>
<name>A0A9D1AAU9_9FIRM</name>
<dbReference type="HAMAP" id="MF_01114">
    <property type="entry name" value="RecX"/>
    <property type="match status" value="1"/>
</dbReference>
<dbReference type="InterPro" id="IPR053924">
    <property type="entry name" value="RecX_HTH_2nd"/>
</dbReference>
<dbReference type="InterPro" id="IPR036388">
    <property type="entry name" value="WH-like_DNA-bd_sf"/>
</dbReference>
<evidence type="ECO:0000313" key="9">
    <source>
        <dbReference type="EMBL" id="HIR12857.1"/>
    </source>
</evidence>
<dbReference type="GO" id="GO:0005737">
    <property type="term" value="C:cytoplasm"/>
    <property type="evidence" value="ECO:0007669"/>
    <property type="project" value="UniProtKB-SubCell"/>
</dbReference>
<comment type="subcellular location">
    <subcellularLocation>
        <location evidence="1 5">Cytoplasm</location>
    </subcellularLocation>
</comment>
<evidence type="ECO:0000259" key="7">
    <source>
        <dbReference type="Pfam" id="PF21981"/>
    </source>
</evidence>
<dbReference type="EMBL" id="DVGK01000038">
    <property type="protein sequence ID" value="HIR12857.1"/>
    <property type="molecule type" value="Genomic_DNA"/>
</dbReference>
<dbReference type="PANTHER" id="PTHR33602:SF1">
    <property type="entry name" value="REGULATORY PROTEIN RECX FAMILY PROTEIN"/>
    <property type="match status" value="1"/>
</dbReference>
<proteinExistence type="inferred from homology"/>
<dbReference type="Proteomes" id="UP000886757">
    <property type="component" value="Unassembled WGS sequence"/>
</dbReference>
<feature type="domain" description="RecX first three-helical" evidence="8">
    <location>
        <begin position="60"/>
        <end position="97"/>
    </location>
</feature>
<feature type="domain" description="RecX third three-helical" evidence="7">
    <location>
        <begin position="152"/>
        <end position="195"/>
    </location>
</feature>
<dbReference type="Pfam" id="PF21982">
    <property type="entry name" value="RecX_HTH1"/>
    <property type="match status" value="1"/>
</dbReference>
<protein>
    <recommendedName>
        <fullName evidence="3 5">Regulatory protein RecX</fullName>
    </recommendedName>
</protein>
<dbReference type="Gene3D" id="1.10.10.10">
    <property type="entry name" value="Winged helix-like DNA-binding domain superfamily/Winged helix DNA-binding domain"/>
    <property type="match status" value="3"/>
</dbReference>
<evidence type="ECO:0000259" key="8">
    <source>
        <dbReference type="Pfam" id="PF21982"/>
    </source>
</evidence>
<organism evidence="9 10">
    <name type="scientific">Candidatus Choladousia intestinavium</name>
    <dbReference type="NCBI Taxonomy" id="2840727"/>
    <lineage>
        <taxon>Bacteria</taxon>
        <taxon>Bacillati</taxon>
        <taxon>Bacillota</taxon>
        <taxon>Clostridia</taxon>
        <taxon>Lachnospirales</taxon>
        <taxon>Lachnospiraceae</taxon>
        <taxon>Lachnospiraceae incertae sedis</taxon>
        <taxon>Candidatus Choladousia</taxon>
    </lineage>
</organism>
<evidence type="ECO:0000256" key="1">
    <source>
        <dbReference type="ARBA" id="ARBA00004496"/>
    </source>
</evidence>
<dbReference type="Pfam" id="PF21981">
    <property type="entry name" value="RecX_HTH3"/>
    <property type="match status" value="1"/>
</dbReference>
<evidence type="ECO:0000259" key="6">
    <source>
        <dbReference type="Pfam" id="PF02631"/>
    </source>
</evidence>
<evidence type="ECO:0000313" key="10">
    <source>
        <dbReference type="Proteomes" id="UP000886757"/>
    </source>
</evidence>
<dbReference type="AlphaFoldDB" id="A0A9D1AAU9"/>
<gene>
    <name evidence="5" type="primary">recX</name>
    <name evidence="9" type="ORF">IAB31_02905</name>
</gene>
<comment type="similarity">
    <text evidence="2 5">Belongs to the RecX family.</text>
</comment>
<evidence type="ECO:0000256" key="2">
    <source>
        <dbReference type="ARBA" id="ARBA00009695"/>
    </source>
</evidence>
<dbReference type="InterPro" id="IPR003783">
    <property type="entry name" value="Regulatory_RecX"/>
</dbReference>
<reference evidence="9" key="1">
    <citation type="submission" date="2020-10" db="EMBL/GenBank/DDBJ databases">
        <authorList>
            <person name="Gilroy R."/>
        </authorList>
    </citation>
    <scope>NUCLEOTIDE SEQUENCE</scope>
    <source>
        <strain evidence="9">ChiSjej4B22-8148</strain>
    </source>
</reference>
<sequence length="198" mass="23690">MRRILGIETLGGGRFLVQTEEGDAFPMYKGELRHYGIREGEELGEESFREIMEELLPNRAKKKALHLLERMDRTETQLRQKLTELRYPKEIVEEAVSYVKSFHYIDDVRYARQYIESRRERESIRQMRMALLQKGIAGEILDGVLQDTEPPDEEKQIRRWMEKRQYDPEAADEKERARMYRFLLRKGYSCENIRNLLG</sequence>
<feature type="domain" description="RecX second three-helical" evidence="6">
    <location>
        <begin position="106"/>
        <end position="145"/>
    </location>
</feature>
<evidence type="ECO:0000256" key="4">
    <source>
        <dbReference type="ARBA" id="ARBA00022490"/>
    </source>
</evidence>
<evidence type="ECO:0000256" key="5">
    <source>
        <dbReference type="HAMAP-Rule" id="MF_01114"/>
    </source>
</evidence>
<evidence type="ECO:0000256" key="3">
    <source>
        <dbReference type="ARBA" id="ARBA00018111"/>
    </source>
</evidence>
<keyword evidence="4 5" id="KW-0963">Cytoplasm</keyword>
<accession>A0A9D1AAU9</accession>
<dbReference type="GO" id="GO:0006282">
    <property type="term" value="P:regulation of DNA repair"/>
    <property type="evidence" value="ECO:0007669"/>
    <property type="project" value="UniProtKB-UniRule"/>
</dbReference>
<dbReference type="Pfam" id="PF02631">
    <property type="entry name" value="RecX_HTH2"/>
    <property type="match status" value="1"/>
</dbReference>
<dbReference type="InterPro" id="IPR053926">
    <property type="entry name" value="RecX_HTH_1st"/>
</dbReference>
<dbReference type="InterPro" id="IPR053925">
    <property type="entry name" value="RecX_HTH_3rd"/>
</dbReference>